<dbReference type="CDD" id="cd00051">
    <property type="entry name" value="EFh"/>
    <property type="match status" value="2"/>
</dbReference>
<dbReference type="InterPro" id="IPR027625">
    <property type="entry name" value="OvoA_Cterm"/>
</dbReference>
<dbReference type="CDD" id="cd02440">
    <property type="entry name" value="AdoMet_MTases"/>
    <property type="match status" value="1"/>
</dbReference>
<dbReference type="InterPro" id="IPR011992">
    <property type="entry name" value="EF-hand-dom_pair"/>
</dbReference>
<feature type="domain" description="EF-hand" evidence="3">
    <location>
        <begin position="728"/>
        <end position="763"/>
    </location>
</feature>
<reference evidence="4 5" key="1">
    <citation type="submission" date="2024-10" db="EMBL/GenBank/DDBJ databases">
        <title>Updated reference genomes for cyclostephanoid diatoms.</title>
        <authorList>
            <person name="Roberts W.R."/>
            <person name="Alverson A.J."/>
        </authorList>
    </citation>
    <scope>NUCLEOTIDE SEQUENCE [LARGE SCALE GENOMIC DNA]</scope>
    <source>
        <strain evidence="4 5">AJA228-03</strain>
    </source>
</reference>
<dbReference type="EMBL" id="JALLPB020000758">
    <property type="protein sequence ID" value="KAL3806678.1"/>
    <property type="molecule type" value="Genomic_DNA"/>
</dbReference>
<protein>
    <recommendedName>
        <fullName evidence="3">EF-hand domain-containing protein</fullName>
    </recommendedName>
</protein>
<dbReference type="InterPro" id="IPR002048">
    <property type="entry name" value="EF_hand_dom"/>
</dbReference>
<proteinExistence type="predicted"/>
<dbReference type="InterPro" id="IPR029063">
    <property type="entry name" value="SAM-dependent_MTases_sf"/>
</dbReference>
<dbReference type="Pfam" id="PF20680">
    <property type="entry name" value="DUF6817"/>
    <property type="match status" value="1"/>
</dbReference>
<dbReference type="PROSITE" id="PS00018">
    <property type="entry name" value="EF_HAND_1"/>
    <property type="match status" value="2"/>
</dbReference>
<gene>
    <name evidence="4" type="ORF">ACHAXA_000809</name>
</gene>
<dbReference type="Pfam" id="PF13499">
    <property type="entry name" value="EF-hand_7"/>
    <property type="match status" value="2"/>
</dbReference>
<dbReference type="Proteomes" id="UP001530377">
    <property type="component" value="Unassembled WGS sequence"/>
</dbReference>
<dbReference type="SUPFAM" id="SSF53335">
    <property type="entry name" value="S-adenosyl-L-methionine-dependent methyltransferases"/>
    <property type="match status" value="1"/>
</dbReference>
<dbReference type="PROSITE" id="PS50222">
    <property type="entry name" value="EF_HAND_2"/>
    <property type="match status" value="3"/>
</dbReference>
<dbReference type="SUPFAM" id="SSF47473">
    <property type="entry name" value="EF-hand"/>
    <property type="match status" value="1"/>
</dbReference>
<dbReference type="PANTHER" id="PTHR45445">
    <property type="match status" value="1"/>
</dbReference>
<feature type="domain" description="EF-hand" evidence="3">
    <location>
        <begin position="843"/>
        <end position="878"/>
    </location>
</feature>
<sequence length="923" mass="104602">MKRIIGRLATILLLIIVARFASASPSHAVSRWKAPNSSTPLDQTRRWREEDEALHKYIASTVPAVLDHTGSDAFDEHLRGVQAILRYWGSPRHLSTAGLFHSIYGTEGFQGFSLPLSERDTIRGMIGEKAERLCWIFCMVDRSTVDKTVFHWNMNGTESAETFSFRARPELGRFGIHLNKSEWVDFIELTLADWFEQVEGAAEKENPIFCWKIGEAYAYRRTAYAKMVEILTHERYDRLGYILKEMHADVYGREGASTRHLVQPRTPPPTEEAKKALEALRSAGEDFPVDFGPQPGVQDNYACNQVTPNESVEDTVSNVYETDDLLNMYLGLHYPLSGSMQNFTPIMDHDNSPVHGLRFPQRVVELLLSLKPERTNNRALDVGCSVGGSSFELAKSFDHVEAFDFRFVEIDWLASNFIAAAKRIQSGANLTFRVPIEGDISEEVSVVHEPGVDANVMSRVHFKQGDACALSDYAEDKGFGTFDGVILSNLLCRLPDPRACLRALPKIVNKGGVVVIVTPFSWSEDYTHKSKWLGGYIDQMSGLPVHSKETLKKILEGFEFVNIHDEQMPLLIREHQRKYQYIIGEATGFLPPTKAMTLTGAKGRANTGFLSSPELAVAGKEKEHPSICDYYKSLAKTDKPIQYQHGLGNYSNVQFGDDRVSFKKSMSQVIHQLPAEMEDKTIISDHTQKKTIKQRMQDYEEANSIVGPLKIQEMEQMMRDKLQQRTKTGPFQLRKTFKYFDRDGSGGIDFSEFQRAMELMGFAFTDVQQLALFARYDEKYSGEVDYSNFVQKVMESDFKGVSESVNKKALNALVSSTFLHSEARESMESDNDSDLDDEERDNLRRADVQKLFDIVDMDGNGIIDKQEMTRLLVSLGKILPKEEIDPGFAKLDMDSSGHIDFDEFYKWYKDVAGVRSSHKLLFR</sequence>
<dbReference type="Gene3D" id="1.10.238.10">
    <property type="entry name" value="EF-hand"/>
    <property type="match status" value="2"/>
</dbReference>
<keyword evidence="5" id="KW-1185">Reference proteome</keyword>
<name>A0ABD3R2H2_9STRA</name>
<dbReference type="Pfam" id="PF13489">
    <property type="entry name" value="Methyltransf_23"/>
    <property type="match status" value="1"/>
</dbReference>
<dbReference type="Gene3D" id="3.40.50.150">
    <property type="entry name" value="Vaccinia Virus protein VP39"/>
    <property type="match status" value="1"/>
</dbReference>
<comment type="caution">
    <text evidence="4">The sequence shown here is derived from an EMBL/GenBank/DDBJ whole genome shotgun (WGS) entry which is preliminary data.</text>
</comment>
<dbReference type="NCBIfam" id="TIGR04345">
    <property type="entry name" value="ovoA_Cterm"/>
    <property type="match status" value="1"/>
</dbReference>
<organism evidence="4 5">
    <name type="scientific">Cyclostephanos tholiformis</name>
    <dbReference type="NCBI Taxonomy" id="382380"/>
    <lineage>
        <taxon>Eukaryota</taxon>
        <taxon>Sar</taxon>
        <taxon>Stramenopiles</taxon>
        <taxon>Ochrophyta</taxon>
        <taxon>Bacillariophyta</taxon>
        <taxon>Coscinodiscophyceae</taxon>
        <taxon>Thalassiosirophycidae</taxon>
        <taxon>Stephanodiscales</taxon>
        <taxon>Stephanodiscaceae</taxon>
        <taxon>Cyclostephanos</taxon>
    </lineage>
</organism>
<feature type="domain" description="EF-hand" evidence="3">
    <location>
        <begin position="879"/>
        <end position="914"/>
    </location>
</feature>
<evidence type="ECO:0000313" key="4">
    <source>
        <dbReference type="EMBL" id="KAL3806678.1"/>
    </source>
</evidence>
<dbReference type="PANTHER" id="PTHR45445:SF2">
    <property type="entry name" value="METHYLTRANSFERASE TYPE 11 DOMAIN-CONTAINING PROTEIN"/>
    <property type="match status" value="1"/>
</dbReference>
<dbReference type="AlphaFoldDB" id="A0ABD3R2H2"/>
<keyword evidence="1" id="KW-0106">Calcium</keyword>
<keyword evidence="2" id="KW-0732">Signal</keyword>
<dbReference type="SMART" id="SM00054">
    <property type="entry name" value="EFh"/>
    <property type="match status" value="3"/>
</dbReference>
<feature type="chain" id="PRO_5044853162" description="EF-hand domain-containing protein" evidence="2">
    <location>
        <begin position="24"/>
        <end position="923"/>
    </location>
</feature>
<accession>A0ABD3R2H2</accession>
<evidence type="ECO:0000313" key="5">
    <source>
        <dbReference type="Proteomes" id="UP001530377"/>
    </source>
</evidence>
<feature type="signal peptide" evidence="2">
    <location>
        <begin position="1"/>
        <end position="23"/>
    </location>
</feature>
<dbReference type="InterPro" id="IPR018247">
    <property type="entry name" value="EF_Hand_1_Ca_BS"/>
</dbReference>
<evidence type="ECO:0000256" key="2">
    <source>
        <dbReference type="SAM" id="SignalP"/>
    </source>
</evidence>
<evidence type="ECO:0000256" key="1">
    <source>
        <dbReference type="ARBA" id="ARBA00022837"/>
    </source>
</evidence>
<dbReference type="InterPro" id="IPR049202">
    <property type="entry name" value="DUF6817"/>
</dbReference>
<evidence type="ECO:0000259" key="3">
    <source>
        <dbReference type="PROSITE" id="PS50222"/>
    </source>
</evidence>